<dbReference type="PANTHER" id="PTHR33063">
    <property type="entry name" value="OS02G0583500 PROTEIN"/>
    <property type="match status" value="1"/>
</dbReference>
<evidence type="ECO:0000313" key="3">
    <source>
        <dbReference type="Proteomes" id="UP000604825"/>
    </source>
</evidence>
<gene>
    <name evidence="2" type="ORF">NCGR_LOCUS13534</name>
</gene>
<dbReference type="AlphaFoldDB" id="A0A811N9F5"/>
<dbReference type="Proteomes" id="UP000604825">
    <property type="component" value="Unassembled WGS sequence"/>
</dbReference>
<reference evidence="2" key="1">
    <citation type="submission" date="2020-10" db="EMBL/GenBank/DDBJ databases">
        <authorList>
            <person name="Han B."/>
            <person name="Lu T."/>
            <person name="Zhao Q."/>
            <person name="Huang X."/>
            <person name="Zhao Y."/>
        </authorList>
    </citation>
    <scope>NUCLEOTIDE SEQUENCE</scope>
</reference>
<evidence type="ECO:0000256" key="1">
    <source>
        <dbReference type="SAM" id="MobiDB-lite"/>
    </source>
</evidence>
<name>A0A811N9F5_9POAL</name>
<dbReference type="EMBL" id="CAJGYO010000003">
    <property type="protein sequence ID" value="CAD6219937.1"/>
    <property type="molecule type" value="Genomic_DNA"/>
</dbReference>
<evidence type="ECO:0000313" key="2">
    <source>
        <dbReference type="EMBL" id="CAD6219937.1"/>
    </source>
</evidence>
<dbReference type="PANTHER" id="PTHR33063:SF16">
    <property type="entry name" value="OS02G0241300 PROTEIN"/>
    <property type="match status" value="1"/>
</dbReference>
<protein>
    <submittedName>
        <fullName evidence="2">Uncharacterized protein</fullName>
    </submittedName>
</protein>
<feature type="region of interest" description="Disordered" evidence="1">
    <location>
        <begin position="1"/>
        <end position="35"/>
    </location>
</feature>
<keyword evidence="3" id="KW-1185">Reference proteome</keyword>
<comment type="caution">
    <text evidence="2">The sequence shown here is derived from an EMBL/GenBank/DDBJ whole genome shotgun (WGS) entry which is preliminary data.</text>
</comment>
<proteinExistence type="predicted"/>
<accession>A0A811N9F5</accession>
<organism evidence="2 3">
    <name type="scientific">Miscanthus lutarioriparius</name>
    <dbReference type="NCBI Taxonomy" id="422564"/>
    <lineage>
        <taxon>Eukaryota</taxon>
        <taxon>Viridiplantae</taxon>
        <taxon>Streptophyta</taxon>
        <taxon>Embryophyta</taxon>
        <taxon>Tracheophyta</taxon>
        <taxon>Spermatophyta</taxon>
        <taxon>Magnoliopsida</taxon>
        <taxon>Liliopsida</taxon>
        <taxon>Poales</taxon>
        <taxon>Poaceae</taxon>
        <taxon>PACMAD clade</taxon>
        <taxon>Panicoideae</taxon>
        <taxon>Andropogonodae</taxon>
        <taxon>Andropogoneae</taxon>
        <taxon>Saccharinae</taxon>
        <taxon>Miscanthus</taxon>
    </lineage>
</organism>
<dbReference type="OrthoDB" id="682311at2759"/>
<sequence length="176" mass="19972">MAPGRNIGASSQQPRGLTRHHNSHEFWGNEYKNDDENENPFKNYMGKMGIKFSIDPDDKEVEAACFDLFKTGQRQLRHKLKRAYFDGVPANEVRITSPVRSMTDEQWIALVELWSSPKHKPTPEGGQPKTPADVFAHVLPSSKFLRNVGLDTAVRKRRATASTRVQELEVEVVAKK</sequence>